<gene>
    <name evidence="6" type="ORF">ASPCAL04666</name>
</gene>
<dbReference type="GO" id="GO:0016831">
    <property type="term" value="F:carboxy-lyase activity"/>
    <property type="evidence" value="ECO:0007669"/>
    <property type="project" value="UniProtKB-KW"/>
</dbReference>
<dbReference type="AlphaFoldDB" id="A0A0U5FZ83"/>
<dbReference type="OrthoDB" id="2832284at2759"/>
<sequence length="317" mass="35220">MASWTSIASVLAMVVTIHHASSDGLRRTSMGKVDLHSLYVPPFWREESILAGYGEPDGIPGIPAWSEEAHLEFMSQANIIDSILSITSPGTHLTPGNNTHARRLSRQCNEFAADLKRRRPEEFGFWAALPSRTSSCLHECSWRFYLGDESLSPLFQELDRQNVTVFVHPTSPCIRGAHGNNPQPASPLAEFYPNPMFEFLFEGARAVTNLFLSGTVDFASSILGLPLQINSDSVKVAFARSFYFDLAGFVFPDQIYGLLRYVGARSIVYGSDYPYTPGPGIVVLTETINEHMDEAFPDPRDVEDIFAGIAKRILDRL</sequence>
<name>A0A0U5FZ83_ASPCI</name>
<dbReference type="GO" id="GO:0046872">
    <property type="term" value="F:metal ion binding"/>
    <property type="evidence" value="ECO:0007669"/>
    <property type="project" value="UniProtKB-KW"/>
</dbReference>
<keyword evidence="2" id="KW-0862">Zinc</keyword>
<dbReference type="GO" id="GO:0005829">
    <property type="term" value="C:cytosol"/>
    <property type="evidence" value="ECO:0007669"/>
    <property type="project" value="TreeGrafter"/>
</dbReference>
<accession>A0A0U5FZ83</accession>
<comment type="similarity">
    <text evidence="4">Belongs to the metallo-dependent hydrolases superfamily.</text>
</comment>
<dbReference type="EMBL" id="CDMC01000003">
    <property type="protein sequence ID" value="CEL03512.1"/>
    <property type="molecule type" value="Genomic_DNA"/>
</dbReference>
<reference evidence="7" key="1">
    <citation type="journal article" date="2016" name="Genome Announc.">
        <title>Draft genome sequences of fungus Aspergillus calidoustus.</title>
        <authorList>
            <person name="Horn F."/>
            <person name="Linde J."/>
            <person name="Mattern D.J."/>
            <person name="Walther G."/>
            <person name="Guthke R."/>
            <person name="Scherlach K."/>
            <person name="Martin K."/>
            <person name="Brakhage A.A."/>
            <person name="Petzke L."/>
            <person name="Valiante V."/>
        </authorList>
    </citation>
    <scope>NUCLEOTIDE SEQUENCE [LARGE SCALE GENOMIC DNA]</scope>
    <source>
        <strain evidence="7">SF006504</strain>
    </source>
</reference>
<evidence type="ECO:0000256" key="4">
    <source>
        <dbReference type="RuleBase" id="RU366045"/>
    </source>
</evidence>
<evidence type="ECO:0000256" key="5">
    <source>
        <dbReference type="SAM" id="SignalP"/>
    </source>
</evidence>
<proteinExistence type="inferred from homology"/>
<feature type="chain" id="PRO_5006857423" description="Amidohydrolase-related domain-containing protein" evidence="5">
    <location>
        <begin position="23"/>
        <end position="317"/>
    </location>
</feature>
<keyword evidence="7" id="KW-1185">Reference proteome</keyword>
<keyword evidence="5" id="KW-0732">Signal</keyword>
<dbReference type="InterPro" id="IPR032466">
    <property type="entry name" value="Metal_Hydrolase"/>
</dbReference>
<evidence type="ECO:0000256" key="1">
    <source>
        <dbReference type="ARBA" id="ARBA00022723"/>
    </source>
</evidence>
<dbReference type="GO" id="GO:0019748">
    <property type="term" value="P:secondary metabolic process"/>
    <property type="evidence" value="ECO:0007669"/>
    <property type="project" value="TreeGrafter"/>
</dbReference>
<evidence type="ECO:0000256" key="3">
    <source>
        <dbReference type="ARBA" id="ARBA00023239"/>
    </source>
</evidence>
<keyword evidence="1" id="KW-0479">Metal-binding</keyword>
<protein>
    <recommendedName>
        <fullName evidence="8">Amidohydrolase-related domain-containing protein</fullName>
    </recommendedName>
</protein>
<evidence type="ECO:0008006" key="8">
    <source>
        <dbReference type="Google" id="ProtNLM"/>
    </source>
</evidence>
<evidence type="ECO:0000313" key="7">
    <source>
        <dbReference type="Proteomes" id="UP000054771"/>
    </source>
</evidence>
<evidence type="ECO:0000313" key="6">
    <source>
        <dbReference type="EMBL" id="CEL03512.1"/>
    </source>
</evidence>
<dbReference type="OMA" id="HGIYPGD"/>
<evidence type="ECO:0000256" key="2">
    <source>
        <dbReference type="ARBA" id="ARBA00022833"/>
    </source>
</evidence>
<keyword evidence="3 4" id="KW-0456">Lyase</keyword>
<dbReference type="Proteomes" id="UP000054771">
    <property type="component" value="Unassembled WGS sequence"/>
</dbReference>
<dbReference type="InterPro" id="IPR032465">
    <property type="entry name" value="ACMSD"/>
</dbReference>
<dbReference type="PANTHER" id="PTHR21240">
    <property type="entry name" value="2-AMINO-3-CARBOXYLMUCONATE-6-SEMIALDEHYDE DECARBOXYLASE"/>
    <property type="match status" value="1"/>
</dbReference>
<organism evidence="6 7">
    <name type="scientific">Aspergillus calidoustus</name>
    <dbReference type="NCBI Taxonomy" id="454130"/>
    <lineage>
        <taxon>Eukaryota</taxon>
        <taxon>Fungi</taxon>
        <taxon>Dikarya</taxon>
        <taxon>Ascomycota</taxon>
        <taxon>Pezizomycotina</taxon>
        <taxon>Eurotiomycetes</taxon>
        <taxon>Eurotiomycetidae</taxon>
        <taxon>Eurotiales</taxon>
        <taxon>Aspergillaceae</taxon>
        <taxon>Aspergillus</taxon>
        <taxon>Aspergillus subgen. Nidulantes</taxon>
    </lineage>
</organism>
<feature type="signal peptide" evidence="5">
    <location>
        <begin position="1"/>
        <end position="22"/>
    </location>
</feature>
<dbReference type="PANTHER" id="PTHR21240:SF29">
    <property type="entry name" value="AMIDOHYDROLASE-RELATED DOMAIN-CONTAINING PROTEIN"/>
    <property type="match status" value="1"/>
</dbReference>
<dbReference type="STRING" id="454130.A0A0U5FZ83"/>
<keyword evidence="4" id="KW-0210">Decarboxylase</keyword>
<dbReference type="Gene3D" id="3.20.20.140">
    <property type="entry name" value="Metal-dependent hydrolases"/>
    <property type="match status" value="1"/>
</dbReference>
<dbReference type="SUPFAM" id="SSF51556">
    <property type="entry name" value="Metallo-dependent hydrolases"/>
    <property type="match status" value="1"/>
</dbReference>